<dbReference type="NCBIfam" id="TIGR01193">
    <property type="entry name" value="bacteriocin_ABC"/>
    <property type="match status" value="1"/>
</dbReference>
<keyword evidence="8" id="KW-0788">Thiol protease</keyword>
<evidence type="ECO:0000259" key="16">
    <source>
        <dbReference type="PROSITE" id="PS50990"/>
    </source>
</evidence>
<sequence>MKKTLNKLKRKFKKYYCIKQHDLTDCGAACLATISKQYGLKIPITQIREVAGTDKKGTNALGMIKAAKELGFSAKGVKAEPEHLDEDFPLPAIAHVIIDGTLMHYVVIHEVGENEIIIADPGRGLVTYKREEFYEIWTGVLILLTPTEKFEKGDETTGLFARFFGLITPHKRLLVEIFISSILYTLMGLIGAFYFKYLIDTVLSDGLTKTLHIVSTGVVILTLFKIGMSAFRSHLLLYLSQKIDLALILNYYQHVLELPMSFFDTRKVGEILSRLNDASKIRSAISGAAISVMLDTLMVIVGGIILYIQSSTLFWVSAVIIPFYIVVVWSFNSPFQKIHRKEMEQAADLQSYLVESVSGIATIKAFNGEDEANLETESRFIKFVRSIFKVTWMRNLQSSLQMALTSVSELVILWVGGLQVIKGNISVGQLITFNALLAYFYDPIQRLINLQPQLQEAFVASDRLGEILDLDIEKENELKKISPEKLIGKIEIKDMDFRYGTRKKVLEEINIDVKPGEKIALVGESGSGKTTLAKLLLKYYIPQEGEILIDNYNLKDINLESLRRNIGYVPQDVFLFSGTLRENIAFGLKNITMDEIVDAAKKAQAHNFINELPLRYETLVGERGTNLSGGQRQRIAIARAILKQPDILVLDEATSNLDTATEKAIHHTIEELSKGITTVIIAHRLSTIMQCDKIVVLEKGKILEQGSHDELIKAEGKYYQLWAGQTLGKIKVGEAVS</sequence>
<dbReference type="InterPro" id="IPR003593">
    <property type="entry name" value="AAA+_ATPase"/>
</dbReference>
<dbReference type="InterPro" id="IPR005074">
    <property type="entry name" value="Peptidase_C39"/>
</dbReference>
<feature type="domain" description="ABC transmembrane type-1" evidence="15">
    <location>
        <begin position="177"/>
        <end position="456"/>
    </location>
</feature>
<evidence type="ECO:0000256" key="10">
    <source>
        <dbReference type="ARBA" id="ARBA00022967"/>
    </source>
</evidence>
<dbReference type="PANTHER" id="PTHR43394:SF1">
    <property type="entry name" value="ATP-BINDING CASSETTE SUB-FAMILY B MEMBER 10, MITOCHONDRIAL"/>
    <property type="match status" value="1"/>
</dbReference>
<feature type="transmembrane region" description="Helical" evidence="13">
    <location>
        <begin position="173"/>
        <end position="199"/>
    </location>
</feature>
<dbReference type="OrthoDB" id="9762778at2"/>
<dbReference type="Pfam" id="PF00005">
    <property type="entry name" value="ABC_tran"/>
    <property type="match status" value="1"/>
</dbReference>
<dbReference type="SUPFAM" id="SSF52540">
    <property type="entry name" value="P-loop containing nucleoside triphosphate hydrolases"/>
    <property type="match status" value="1"/>
</dbReference>
<accession>A0A285IBE3</accession>
<dbReference type="EMBL" id="OBDZ01000037">
    <property type="protein sequence ID" value="SNY45295.1"/>
    <property type="molecule type" value="Genomic_DNA"/>
</dbReference>
<comment type="subcellular location">
    <subcellularLocation>
        <location evidence="1">Cell membrane</location>
        <topology evidence="1">Multi-pass membrane protein</topology>
    </subcellularLocation>
</comment>
<evidence type="ECO:0000256" key="12">
    <source>
        <dbReference type="ARBA" id="ARBA00023136"/>
    </source>
</evidence>
<dbReference type="GO" id="GO:0005524">
    <property type="term" value="F:ATP binding"/>
    <property type="evidence" value="ECO:0007669"/>
    <property type="project" value="UniProtKB-KW"/>
</dbReference>
<evidence type="ECO:0000313" key="18">
    <source>
        <dbReference type="Proteomes" id="UP000219573"/>
    </source>
</evidence>
<evidence type="ECO:0000256" key="1">
    <source>
        <dbReference type="ARBA" id="ARBA00004651"/>
    </source>
</evidence>
<dbReference type="Pfam" id="PF03412">
    <property type="entry name" value="Peptidase_C39"/>
    <property type="match status" value="1"/>
</dbReference>
<feature type="transmembrane region" description="Helical" evidence="13">
    <location>
        <begin position="284"/>
        <end position="307"/>
    </location>
</feature>
<dbReference type="Pfam" id="PF00664">
    <property type="entry name" value="ABC_membrane"/>
    <property type="match status" value="1"/>
</dbReference>
<evidence type="ECO:0000256" key="4">
    <source>
        <dbReference type="ARBA" id="ARBA00022670"/>
    </source>
</evidence>
<dbReference type="InterPro" id="IPR017871">
    <property type="entry name" value="ABC_transporter-like_CS"/>
</dbReference>
<dbReference type="PROSITE" id="PS50929">
    <property type="entry name" value="ABC_TM1F"/>
    <property type="match status" value="1"/>
</dbReference>
<dbReference type="Proteomes" id="UP000219573">
    <property type="component" value="Unassembled WGS sequence"/>
</dbReference>
<dbReference type="InterPro" id="IPR011527">
    <property type="entry name" value="ABC1_TM_dom"/>
</dbReference>
<dbReference type="InterPro" id="IPR036640">
    <property type="entry name" value="ABC1_TM_sf"/>
</dbReference>
<evidence type="ECO:0000256" key="6">
    <source>
        <dbReference type="ARBA" id="ARBA00022741"/>
    </source>
</evidence>
<evidence type="ECO:0000256" key="8">
    <source>
        <dbReference type="ARBA" id="ARBA00022807"/>
    </source>
</evidence>
<dbReference type="InterPro" id="IPR005897">
    <property type="entry name" value="Pept_C39_ABC_bacteriocin"/>
</dbReference>
<evidence type="ECO:0000256" key="11">
    <source>
        <dbReference type="ARBA" id="ARBA00022989"/>
    </source>
</evidence>
<dbReference type="SUPFAM" id="SSF90123">
    <property type="entry name" value="ABC transporter transmembrane region"/>
    <property type="match status" value="1"/>
</dbReference>
<evidence type="ECO:0000256" key="13">
    <source>
        <dbReference type="SAM" id="Phobius"/>
    </source>
</evidence>
<dbReference type="RefSeq" id="WP_097019379.1">
    <property type="nucleotide sequence ID" value="NZ_OBDZ01000037.1"/>
</dbReference>
<evidence type="ECO:0000313" key="17">
    <source>
        <dbReference type="EMBL" id="SNY45295.1"/>
    </source>
</evidence>
<dbReference type="PROSITE" id="PS50990">
    <property type="entry name" value="PEPTIDASE_C39"/>
    <property type="match status" value="1"/>
</dbReference>
<dbReference type="FunFam" id="3.40.50.300:FF:000287">
    <property type="entry name" value="Multidrug ABC transporter ATP-binding protein"/>
    <property type="match status" value="1"/>
</dbReference>
<keyword evidence="12 13" id="KW-0472">Membrane</keyword>
<dbReference type="Gene3D" id="1.20.1560.10">
    <property type="entry name" value="ABC transporter type 1, transmembrane domain"/>
    <property type="match status" value="1"/>
</dbReference>
<proteinExistence type="predicted"/>
<dbReference type="GO" id="GO:0005886">
    <property type="term" value="C:plasma membrane"/>
    <property type="evidence" value="ECO:0007669"/>
    <property type="project" value="UniProtKB-SubCell"/>
</dbReference>
<evidence type="ECO:0000259" key="15">
    <source>
        <dbReference type="PROSITE" id="PS50929"/>
    </source>
</evidence>
<evidence type="ECO:0000256" key="3">
    <source>
        <dbReference type="ARBA" id="ARBA00022475"/>
    </source>
</evidence>
<dbReference type="GO" id="GO:0016887">
    <property type="term" value="F:ATP hydrolysis activity"/>
    <property type="evidence" value="ECO:0007669"/>
    <property type="project" value="InterPro"/>
</dbReference>
<keyword evidence="18" id="KW-1185">Reference proteome</keyword>
<dbReference type="SMART" id="SM00382">
    <property type="entry name" value="AAA"/>
    <property type="match status" value="1"/>
</dbReference>
<feature type="domain" description="ABC transporter" evidence="14">
    <location>
        <begin position="490"/>
        <end position="724"/>
    </location>
</feature>
<dbReference type="GO" id="GO:0008234">
    <property type="term" value="F:cysteine-type peptidase activity"/>
    <property type="evidence" value="ECO:0007669"/>
    <property type="project" value="UniProtKB-KW"/>
</dbReference>
<dbReference type="GO" id="GO:0015421">
    <property type="term" value="F:ABC-type oligopeptide transporter activity"/>
    <property type="evidence" value="ECO:0007669"/>
    <property type="project" value="TreeGrafter"/>
</dbReference>
<dbReference type="InterPro" id="IPR027417">
    <property type="entry name" value="P-loop_NTPase"/>
</dbReference>
<dbReference type="InterPro" id="IPR003439">
    <property type="entry name" value="ABC_transporter-like_ATP-bd"/>
</dbReference>
<dbReference type="Gene3D" id="3.90.70.10">
    <property type="entry name" value="Cysteine proteinases"/>
    <property type="match status" value="1"/>
</dbReference>
<dbReference type="GO" id="GO:0043214">
    <property type="term" value="F:ABC-type bacteriocin transporter activity"/>
    <property type="evidence" value="ECO:0007669"/>
    <property type="project" value="InterPro"/>
</dbReference>
<keyword evidence="5 13" id="KW-0812">Transmembrane</keyword>
<keyword evidence="6" id="KW-0547">Nucleotide-binding</keyword>
<name>A0A285IBE3_9FIRM</name>
<evidence type="ECO:0000256" key="9">
    <source>
        <dbReference type="ARBA" id="ARBA00022840"/>
    </source>
</evidence>
<keyword evidence="3" id="KW-1003">Cell membrane</keyword>
<dbReference type="CDD" id="cd02418">
    <property type="entry name" value="Peptidase_C39B"/>
    <property type="match status" value="1"/>
</dbReference>
<dbReference type="PROSITE" id="PS50893">
    <property type="entry name" value="ABC_TRANSPORTER_2"/>
    <property type="match status" value="1"/>
</dbReference>
<reference evidence="18" key="1">
    <citation type="submission" date="2017-09" db="EMBL/GenBank/DDBJ databases">
        <authorList>
            <person name="Varghese N."/>
            <person name="Submissions S."/>
        </authorList>
    </citation>
    <scope>NUCLEOTIDE SEQUENCE [LARGE SCALE GENOMIC DNA]</scope>
    <source>
        <strain evidence="18">MSL47</strain>
    </source>
</reference>
<feature type="domain" description="Peptidase C39" evidence="16">
    <location>
        <begin position="20"/>
        <end position="144"/>
    </location>
</feature>
<protein>
    <submittedName>
        <fullName evidence="17">ATP-binding cassette, subfamily B</fullName>
    </submittedName>
</protein>
<organism evidence="17 18">
    <name type="scientific">Orenia metallireducens</name>
    <dbReference type="NCBI Taxonomy" id="1413210"/>
    <lineage>
        <taxon>Bacteria</taxon>
        <taxon>Bacillati</taxon>
        <taxon>Bacillota</taxon>
        <taxon>Clostridia</taxon>
        <taxon>Halanaerobiales</taxon>
        <taxon>Halobacteroidaceae</taxon>
        <taxon>Orenia</taxon>
    </lineage>
</organism>
<dbReference type="CDD" id="cd18570">
    <property type="entry name" value="ABC_6TM_PCAT1_LagD_like"/>
    <property type="match status" value="1"/>
</dbReference>
<dbReference type="InterPro" id="IPR039421">
    <property type="entry name" value="Type_1_exporter"/>
</dbReference>
<dbReference type="PANTHER" id="PTHR43394">
    <property type="entry name" value="ATP-DEPENDENT PERMEASE MDL1, MITOCHONDRIAL"/>
    <property type="match status" value="1"/>
</dbReference>
<feature type="transmembrane region" description="Helical" evidence="13">
    <location>
        <begin position="211"/>
        <end position="231"/>
    </location>
</feature>
<evidence type="ECO:0000256" key="2">
    <source>
        <dbReference type="ARBA" id="ARBA00022448"/>
    </source>
</evidence>
<keyword evidence="11 13" id="KW-1133">Transmembrane helix</keyword>
<dbReference type="AlphaFoldDB" id="A0A285IBE3"/>
<feature type="transmembrane region" description="Helical" evidence="13">
    <location>
        <begin position="313"/>
        <end position="331"/>
    </location>
</feature>
<gene>
    <name evidence="17" type="ORF">SAMN06265827_13735</name>
</gene>
<keyword evidence="9 17" id="KW-0067">ATP-binding</keyword>
<keyword evidence="4" id="KW-0645">Protease</keyword>
<dbReference type="GO" id="GO:0006508">
    <property type="term" value="P:proteolysis"/>
    <property type="evidence" value="ECO:0007669"/>
    <property type="project" value="UniProtKB-KW"/>
</dbReference>
<keyword evidence="7" id="KW-0378">Hydrolase</keyword>
<evidence type="ECO:0000256" key="5">
    <source>
        <dbReference type="ARBA" id="ARBA00022692"/>
    </source>
</evidence>
<evidence type="ECO:0000256" key="7">
    <source>
        <dbReference type="ARBA" id="ARBA00022801"/>
    </source>
</evidence>
<keyword evidence="2" id="KW-0813">Transport</keyword>
<dbReference type="Gene3D" id="3.40.50.300">
    <property type="entry name" value="P-loop containing nucleotide triphosphate hydrolases"/>
    <property type="match status" value="1"/>
</dbReference>
<keyword evidence="10" id="KW-1278">Translocase</keyword>
<dbReference type="PROSITE" id="PS00211">
    <property type="entry name" value="ABC_TRANSPORTER_1"/>
    <property type="match status" value="1"/>
</dbReference>
<evidence type="ECO:0000259" key="14">
    <source>
        <dbReference type="PROSITE" id="PS50893"/>
    </source>
</evidence>